<evidence type="ECO:0000313" key="2">
    <source>
        <dbReference type="EMBL" id="WAL62253.1"/>
    </source>
</evidence>
<evidence type="ECO:0000256" key="1">
    <source>
        <dbReference type="SAM" id="MobiDB-lite"/>
    </source>
</evidence>
<dbReference type="Proteomes" id="UP001163152">
    <property type="component" value="Chromosome"/>
</dbReference>
<dbReference type="AlphaFoldDB" id="A0A9E9CA12"/>
<sequence length="223" mass="23466">MSLQIRVLASTVFATAVGVNLIAAIVAAPLLAQTTSVDTIDDDVVVDLLEANNCAILTNDGRIITVDGADADPDGDGRVERFCTPARLERLVKNEDFAEIDVLTRTDYDDDGDFDEDEWLAVDIINIPSARQLTPGNYVIAISGAGVVTNGNLINLVEVSEAEALALLEEIERSRVTVIEQQVIPTPAPAPAPIPTPAPAPAPVPQVQPAPAPAPAPPVPALW</sequence>
<dbReference type="RefSeq" id="WP_268612466.1">
    <property type="nucleotide sequence ID" value="NZ_CP113797.1"/>
</dbReference>
<proteinExistence type="predicted"/>
<gene>
    <name evidence="2" type="ORF">OXH18_09765</name>
</gene>
<dbReference type="EMBL" id="CP113797">
    <property type="protein sequence ID" value="WAL62253.1"/>
    <property type="molecule type" value="Genomic_DNA"/>
</dbReference>
<dbReference type="KEGG" id="tsin:OXH18_09765"/>
<name>A0A9E9CA12_9CYAN</name>
<reference evidence="2" key="1">
    <citation type="submission" date="2022-12" db="EMBL/GenBank/DDBJ databases">
        <title>Polyphasic identification of a Novel Hot-Spring Cyanobacterium Ocullathermofonsia sinensis gen nov. sp. nov. and Genomic Insights on its Adaptations to the Thermal Habitat.</title>
        <authorList>
            <person name="Daroch M."/>
            <person name="Tang J."/>
            <person name="Jiang Y."/>
        </authorList>
    </citation>
    <scope>NUCLEOTIDE SEQUENCE</scope>
    <source>
        <strain evidence="2">PKUAC-SCTA174</strain>
    </source>
</reference>
<feature type="region of interest" description="Disordered" evidence="1">
    <location>
        <begin position="187"/>
        <end position="223"/>
    </location>
</feature>
<keyword evidence="3" id="KW-1185">Reference proteome</keyword>
<protein>
    <submittedName>
        <fullName evidence="2">Uncharacterized protein</fullName>
    </submittedName>
</protein>
<organism evidence="2 3">
    <name type="scientific">Thermocoleostomius sinensis A174</name>
    <dbReference type="NCBI Taxonomy" id="2016057"/>
    <lineage>
        <taxon>Bacteria</taxon>
        <taxon>Bacillati</taxon>
        <taxon>Cyanobacteriota</taxon>
        <taxon>Cyanophyceae</taxon>
        <taxon>Oculatellales</taxon>
        <taxon>Oculatellaceae</taxon>
        <taxon>Thermocoleostomius</taxon>
    </lineage>
</organism>
<accession>A0A9E9CA12</accession>
<evidence type="ECO:0000313" key="3">
    <source>
        <dbReference type="Proteomes" id="UP001163152"/>
    </source>
</evidence>